<comment type="subcellular location">
    <subcellularLocation>
        <location evidence="1">Membrane</location>
        <topology evidence="1">Lipid-anchor</topology>
    </subcellularLocation>
</comment>
<dbReference type="InterPro" id="IPR057336">
    <property type="entry name" value="GerAC_N"/>
</dbReference>
<evidence type="ECO:0000313" key="10">
    <source>
        <dbReference type="EMBL" id="MEW9502429.1"/>
    </source>
</evidence>
<keyword evidence="4" id="KW-0732">Signal</keyword>
<organism evidence="10 11">
    <name type="scientific">Jeotgalibacillus marinus</name>
    <dbReference type="NCBI Taxonomy" id="86667"/>
    <lineage>
        <taxon>Bacteria</taxon>
        <taxon>Bacillati</taxon>
        <taxon>Bacillota</taxon>
        <taxon>Bacilli</taxon>
        <taxon>Bacillales</taxon>
        <taxon>Caryophanaceae</taxon>
        <taxon>Jeotgalibacillus</taxon>
    </lineage>
</organism>
<comment type="caution">
    <text evidence="10">The sequence shown here is derived from an EMBL/GenBank/DDBJ whole genome shotgun (WGS) entry which is preliminary data.</text>
</comment>
<feature type="domain" description="Spore germination GerAC-like C-terminal" evidence="8">
    <location>
        <begin position="215"/>
        <end position="382"/>
    </location>
</feature>
<name>A0ABV3Q681_9BACL</name>
<evidence type="ECO:0000256" key="4">
    <source>
        <dbReference type="ARBA" id="ARBA00022729"/>
    </source>
</evidence>
<accession>A0ABV3Q681</accession>
<comment type="similarity">
    <text evidence="2">Belongs to the GerABKC lipoprotein family.</text>
</comment>
<keyword evidence="7" id="KW-0449">Lipoprotein</keyword>
<evidence type="ECO:0000256" key="3">
    <source>
        <dbReference type="ARBA" id="ARBA00022544"/>
    </source>
</evidence>
<dbReference type="InterPro" id="IPR038501">
    <property type="entry name" value="Spore_GerAC_C_sf"/>
</dbReference>
<dbReference type="Pfam" id="PF25198">
    <property type="entry name" value="Spore_GerAC_N"/>
    <property type="match status" value="1"/>
</dbReference>
<sequence length="387" mass="43868">MRTINRFILLFIISIVFLSGCWSSTDIEHLSMIIGVGIDVGQVERNQTTDQDELLEVTYQVANITETTSSLENSEQSGKPYKNYVETGNSILKTAYDVNYKTPNPFFSQHQQLIVISSELAQQTSLQELLDHFKRNPESRASSMVMISDGMARDVLESDDPTDIPALLITGIADHAKSARILKPITLAKLFSKLNTNTSFLLQNVVKEEDEVKLMGAGVINGDTLTLMGFLNDEEIHGVTWLTASTDEGIVLVTDEEEHAIVYEVLSLKSDITPTLKNNKLTFNVEIESEGWISEVFDVSDKITKEEQLKKLEELIKKDAEHDIEKTLKKLQEEFQVDAIGFGEYVRINYPTYWNEHKDNWDEIFSETAIEYDVKISVVDYGMKFDE</sequence>
<proteinExistence type="inferred from homology"/>
<keyword evidence="11" id="KW-1185">Reference proteome</keyword>
<gene>
    <name evidence="10" type="ORF">AB1471_11560</name>
</gene>
<evidence type="ECO:0000256" key="7">
    <source>
        <dbReference type="ARBA" id="ARBA00023288"/>
    </source>
</evidence>
<evidence type="ECO:0000256" key="1">
    <source>
        <dbReference type="ARBA" id="ARBA00004635"/>
    </source>
</evidence>
<evidence type="ECO:0000259" key="8">
    <source>
        <dbReference type="Pfam" id="PF05504"/>
    </source>
</evidence>
<dbReference type="EMBL" id="JBFMIA010000010">
    <property type="protein sequence ID" value="MEW9502429.1"/>
    <property type="molecule type" value="Genomic_DNA"/>
</dbReference>
<reference evidence="10 11" key="1">
    <citation type="journal article" date="1979" name="Int. J. Syst. Evol. Microbiol.">
        <title>Bacillus globisporus subsp. marinus subsp. nov.</title>
        <authorList>
            <person name="Liu H."/>
        </authorList>
    </citation>
    <scope>NUCLEOTIDE SEQUENCE [LARGE SCALE GENOMIC DNA]</scope>
    <source>
        <strain evidence="10 11">DSM 1297</strain>
    </source>
</reference>
<keyword evidence="3" id="KW-0309">Germination</keyword>
<dbReference type="PANTHER" id="PTHR35789">
    <property type="entry name" value="SPORE GERMINATION PROTEIN B3"/>
    <property type="match status" value="1"/>
</dbReference>
<evidence type="ECO:0000256" key="2">
    <source>
        <dbReference type="ARBA" id="ARBA00007886"/>
    </source>
</evidence>
<evidence type="ECO:0000313" key="11">
    <source>
        <dbReference type="Proteomes" id="UP001556040"/>
    </source>
</evidence>
<keyword evidence="5" id="KW-0472">Membrane</keyword>
<dbReference type="InterPro" id="IPR046953">
    <property type="entry name" value="Spore_GerAC-like_C"/>
</dbReference>
<dbReference type="Gene3D" id="3.30.300.210">
    <property type="entry name" value="Nutrient germinant receptor protein C, domain 3"/>
    <property type="match status" value="1"/>
</dbReference>
<keyword evidence="6" id="KW-0564">Palmitate</keyword>
<feature type="domain" description="Spore germination protein N-terminal" evidence="9">
    <location>
        <begin position="24"/>
        <end position="203"/>
    </location>
</feature>
<dbReference type="Pfam" id="PF05504">
    <property type="entry name" value="Spore_GerAC"/>
    <property type="match status" value="1"/>
</dbReference>
<protein>
    <submittedName>
        <fullName evidence="10">Ger(X)C family spore germination protein</fullName>
    </submittedName>
</protein>
<dbReference type="PROSITE" id="PS51257">
    <property type="entry name" value="PROKAR_LIPOPROTEIN"/>
    <property type="match status" value="1"/>
</dbReference>
<dbReference type="PANTHER" id="PTHR35789:SF1">
    <property type="entry name" value="SPORE GERMINATION PROTEIN B3"/>
    <property type="match status" value="1"/>
</dbReference>
<dbReference type="NCBIfam" id="TIGR02887">
    <property type="entry name" value="spore_ger_x_C"/>
    <property type="match status" value="1"/>
</dbReference>
<evidence type="ECO:0000256" key="6">
    <source>
        <dbReference type="ARBA" id="ARBA00023139"/>
    </source>
</evidence>
<dbReference type="RefSeq" id="WP_367779920.1">
    <property type="nucleotide sequence ID" value="NZ_JBFMIA010000010.1"/>
</dbReference>
<evidence type="ECO:0000256" key="5">
    <source>
        <dbReference type="ARBA" id="ARBA00023136"/>
    </source>
</evidence>
<evidence type="ECO:0000259" key="9">
    <source>
        <dbReference type="Pfam" id="PF25198"/>
    </source>
</evidence>
<dbReference type="InterPro" id="IPR008844">
    <property type="entry name" value="Spore_GerAC-like"/>
</dbReference>
<dbReference type="Proteomes" id="UP001556040">
    <property type="component" value="Unassembled WGS sequence"/>
</dbReference>